<dbReference type="Gene3D" id="2.60.120.650">
    <property type="entry name" value="Cupin"/>
    <property type="match status" value="1"/>
</dbReference>
<reference evidence="1" key="1">
    <citation type="journal article" date="2019" name="Sci. Rep.">
        <title>Draft genome of Tanacetum cinerariifolium, the natural source of mosquito coil.</title>
        <authorList>
            <person name="Yamashiro T."/>
            <person name="Shiraishi A."/>
            <person name="Satake H."/>
            <person name="Nakayama K."/>
        </authorList>
    </citation>
    <scope>NUCLEOTIDE SEQUENCE</scope>
</reference>
<sequence>MEQEESIEIMKVKKIPSSDEFISQIEPRNVPAVFNGCVNDWKAFHKWNPSTAGLDYLQ</sequence>
<dbReference type="EMBL" id="BKCJ010149094">
    <property type="protein sequence ID" value="GEY06276.1"/>
    <property type="molecule type" value="Genomic_DNA"/>
</dbReference>
<gene>
    <name evidence="1" type="ORF">Tci_378250</name>
</gene>
<protein>
    <submittedName>
        <fullName evidence="1">Uncharacterized protein</fullName>
    </submittedName>
</protein>
<feature type="non-terminal residue" evidence="1">
    <location>
        <position position="58"/>
    </location>
</feature>
<evidence type="ECO:0000313" key="1">
    <source>
        <dbReference type="EMBL" id="GEY06276.1"/>
    </source>
</evidence>
<accession>A0A699HLT0</accession>
<dbReference type="AlphaFoldDB" id="A0A699HLT0"/>
<comment type="caution">
    <text evidence="1">The sequence shown here is derived from an EMBL/GenBank/DDBJ whole genome shotgun (WGS) entry which is preliminary data.</text>
</comment>
<organism evidence="1">
    <name type="scientific">Tanacetum cinerariifolium</name>
    <name type="common">Dalmatian daisy</name>
    <name type="synonym">Chrysanthemum cinerariifolium</name>
    <dbReference type="NCBI Taxonomy" id="118510"/>
    <lineage>
        <taxon>Eukaryota</taxon>
        <taxon>Viridiplantae</taxon>
        <taxon>Streptophyta</taxon>
        <taxon>Embryophyta</taxon>
        <taxon>Tracheophyta</taxon>
        <taxon>Spermatophyta</taxon>
        <taxon>Magnoliopsida</taxon>
        <taxon>eudicotyledons</taxon>
        <taxon>Gunneridae</taxon>
        <taxon>Pentapetalae</taxon>
        <taxon>asterids</taxon>
        <taxon>campanulids</taxon>
        <taxon>Asterales</taxon>
        <taxon>Asteraceae</taxon>
        <taxon>Asteroideae</taxon>
        <taxon>Anthemideae</taxon>
        <taxon>Anthemidinae</taxon>
        <taxon>Tanacetum</taxon>
    </lineage>
</organism>
<name>A0A699HLT0_TANCI</name>
<proteinExistence type="predicted"/>